<dbReference type="CDD" id="cd06257">
    <property type="entry name" value="DnaJ"/>
    <property type="match status" value="1"/>
</dbReference>
<dbReference type="PROSITE" id="PS00636">
    <property type="entry name" value="DNAJ_1"/>
    <property type="match status" value="1"/>
</dbReference>
<dbReference type="PROSITE" id="PS50297">
    <property type="entry name" value="ANK_REP_REGION"/>
    <property type="match status" value="2"/>
</dbReference>
<gene>
    <name evidence="5" type="ORF">EDS130_LOCUS38644</name>
    <name evidence="6" type="ORF">XAT740_LOCUS46694</name>
</gene>
<dbReference type="Gene3D" id="1.10.287.110">
    <property type="entry name" value="DnaJ domain"/>
    <property type="match status" value="1"/>
</dbReference>
<dbReference type="Gene3D" id="1.25.40.20">
    <property type="entry name" value="Ankyrin repeat-containing domain"/>
    <property type="match status" value="2"/>
</dbReference>
<dbReference type="InterPro" id="IPR002110">
    <property type="entry name" value="Ankyrin_rpt"/>
</dbReference>
<evidence type="ECO:0000256" key="1">
    <source>
        <dbReference type="ARBA" id="ARBA00022737"/>
    </source>
</evidence>
<comment type="caution">
    <text evidence="5">The sequence shown here is derived from an EMBL/GenBank/DDBJ whole genome shotgun (WGS) entry which is preliminary data.</text>
</comment>
<dbReference type="EMBL" id="CAJNOJ010000409">
    <property type="protein sequence ID" value="CAF1437765.1"/>
    <property type="molecule type" value="Genomic_DNA"/>
</dbReference>
<evidence type="ECO:0000259" key="4">
    <source>
        <dbReference type="PROSITE" id="PS50076"/>
    </source>
</evidence>
<dbReference type="SMART" id="SM00271">
    <property type="entry name" value="DnaJ"/>
    <property type="match status" value="1"/>
</dbReference>
<dbReference type="PROSITE" id="PS50076">
    <property type="entry name" value="DNAJ_2"/>
    <property type="match status" value="1"/>
</dbReference>
<evidence type="ECO:0000256" key="3">
    <source>
        <dbReference type="PROSITE-ProRule" id="PRU00023"/>
    </source>
</evidence>
<dbReference type="Proteomes" id="UP000663852">
    <property type="component" value="Unassembled WGS sequence"/>
</dbReference>
<keyword evidence="2 3" id="KW-0040">ANK repeat</keyword>
<dbReference type="SMART" id="SM00248">
    <property type="entry name" value="ANK"/>
    <property type="match status" value="4"/>
</dbReference>
<proteinExistence type="predicted"/>
<dbReference type="PROSITE" id="PS50088">
    <property type="entry name" value="ANK_REPEAT"/>
    <property type="match status" value="3"/>
</dbReference>
<feature type="repeat" description="ANK" evidence="3">
    <location>
        <begin position="145"/>
        <end position="177"/>
    </location>
</feature>
<dbReference type="SUPFAM" id="SSF48403">
    <property type="entry name" value="Ankyrin repeat"/>
    <property type="match status" value="1"/>
</dbReference>
<keyword evidence="7" id="KW-1185">Reference proteome</keyword>
<dbReference type="Proteomes" id="UP000663828">
    <property type="component" value="Unassembled WGS sequence"/>
</dbReference>
<dbReference type="InterPro" id="IPR018253">
    <property type="entry name" value="DnaJ_domain_CS"/>
</dbReference>
<dbReference type="Pfam" id="PF00226">
    <property type="entry name" value="DnaJ"/>
    <property type="match status" value="1"/>
</dbReference>
<feature type="repeat" description="ANK" evidence="3">
    <location>
        <begin position="112"/>
        <end position="144"/>
    </location>
</feature>
<evidence type="ECO:0000313" key="6">
    <source>
        <dbReference type="EMBL" id="CAF1592186.1"/>
    </source>
</evidence>
<organism evidence="5 8">
    <name type="scientific">Adineta ricciae</name>
    <name type="common">Rotifer</name>
    <dbReference type="NCBI Taxonomy" id="249248"/>
    <lineage>
        <taxon>Eukaryota</taxon>
        <taxon>Metazoa</taxon>
        <taxon>Spiralia</taxon>
        <taxon>Gnathifera</taxon>
        <taxon>Rotifera</taxon>
        <taxon>Eurotatoria</taxon>
        <taxon>Bdelloidea</taxon>
        <taxon>Adinetida</taxon>
        <taxon>Adinetidae</taxon>
        <taxon>Adineta</taxon>
    </lineage>
</organism>
<evidence type="ECO:0000313" key="5">
    <source>
        <dbReference type="EMBL" id="CAF1437765.1"/>
    </source>
</evidence>
<evidence type="ECO:0000313" key="8">
    <source>
        <dbReference type="Proteomes" id="UP000663852"/>
    </source>
</evidence>
<dbReference type="PANTHER" id="PTHR24171">
    <property type="entry name" value="ANKYRIN REPEAT DOMAIN-CONTAINING PROTEIN 39-RELATED"/>
    <property type="match status" value="1"/>
</dbReference>
<protein>
    <recommendedName>
        <fullName evidence="4">J domain-containing protein</fullName>
    </recommendedName>
</protein>
<accession>A0A815NHR9</accession>
<feature type="repeat" description="ANK" evidence="3">
    <location>
        <begin position="266"/>
        <end position="298"/>
    </location>
</feature>
<feature type="domain" description="J" evidence="4">
    <location>
        <begin position="7"/>
        <end position="67"/>
    </location>
</feature>
<dbReference type="SUPFAM" id="SSF46565">
    <property type="entry name" value="Chaperone J-domain"/>
    <property type="match status" value="1"/>
</dbReference>
<dbReference type="OrthoDB" id="20872at2759"/>
<dbReference type="InterPro" id="IPR036770">
    <property type="entry name" value="Ankyrin_rpt-contain_sf"/>
</dbReference>
<evidence type="ECO:0000313" key="7">
    <source>
        <dbReference type="Proteomes" id="UP000663828"/>
    </source>
</evidence>
<reference evidence="5" key="1">
    <citation type="submission" date="2021-02" db="EMBL/GenBank/DDBJ databases">
        <authorList>
            <person name="Nowell W R."/>
        </authorList>
    </citation>
    <scope>NUCLEOTIDE SEQUENCE</scope>
</reference>
<dbReference type="AlphaFoldDB" id="A0A815NHR9"/>
<dbReference type="InterPro" id="IPR036869">
    <property type="entry name" value="J_dom_sf"/>
</dbReference>
<evidence type="ECO:0000256" key="2">
    <source>
        <dbReference type="ARBA" id="ARBA00023043"/>
    </source>
</evidence>
<dbReference type="InterPro" id="IPR001623">
    <property type="entry name" value="DnaJ_domain"/>
</dbReference>
<name>A0A815NHR9_ADIRI</name>
<sequence length="333" mass="37912">MSSKTSNPYDLLGAEPSCNDLDLRLAYRARIHELKQGQISNDRFRLISRAYETLSNYDKRRNYDENQSWVSNVPITKYTLQQLAAEPVLASQLKSRLKDATLAEIDAQDPNTGHTSLYCAARAANIDAVIYLTEQGAEPDLSQKHGSTALHVSSFYGHPEIVECLLESGANYTKVNSFNNLPEKESMNDEVRNTFLRLRKDPFVQTAANQLDWLKNNLHQLSSHIDEQYHRQCQILLHCAAKKGFINLVQWLIDDQQANLDLIDINLNSALHLASYGGHRSVVEYLLHHGANPLLINKWGMTAEQVYFIFHVVRDNFSLLNGYSNMEQMSIFN</sequence>
<keyword evidence="1" id="KW-0677">Repeat</keyword>
<dbReference type="Pfam" id="PF12796">
    <property type="entry name" value="Ank_2"/>
    <property type="match status" value="2"/>
</dbReference>
<dbReference type="EMBL" id="CAJNOR010006326">
    <property type="protein sequence ID" value="CAF1592186.1"/>
    <property type="molecule type" value="Genomic_DNA"/>
</dbReference>